<reference evidence="4" key="1">
    <citation type="submission" date="2021-02" db="EMBL/GenBank/DDBJ databases">
        <authorList>
            <person name="Nowell W R."/>
        </authorList>
    </citation>
    <scope>NUCLEOTIDE SEQUENCE</scope>
</reference>
<feature type="transmembrane region" description="Helical" evidence="2">
    <location>
        <begin position="236"/>
        <end position="259"/>
    </location>
</feature>
<comment type="caution">
    <text evidence="4">The sequence shown here is derived from an EMBL/GenBank/DDBJ whole genome shotgun (WGS) entry which is preliminary data.</text>
</comment>
<proteinExistence type="predicted"/>
<keyword evidence="3" id="KW-0732">Signal</keyword>
<dbReference type="Proteomes" id="UP000663832">
    <property type="component" value="Unassembled WGS sequence"/>
</dbReference>
<dbReference type="Proteomes" id="UP000663877">
    <property type="component" value="Unassembled WGS sequence"/>
</dbReference>
<dbReference type="EMBL" id="CAJNOI010000151">
    <property type="protein sequence ID" value="CAF1133813.1"/>
    <property type="molecule type" value="Genomic_DNA"/>
</dbReference>
<gene>
    <name evidence="5" type="ORF">BJG266_LOCUS23157</name>
    <name evidence="4" type="ORF">QVE165_LOCUS13939</name>
</gene>
<name>A0A814FG86_9BILA</name>
<dbReference type="EMBL" id="CAJNOM010000072">
    <property type="protein sequence ID" value="CAF0982446.1"/>
    <property type="molecule type" value="Genomic_DNA"/>
</dbReference>
<keyword evidence="6" id="KW-1185">Reference proteome</keyword>
<evidence type="ECO:0000256" key="2">
    <source>
        <dbReference type="SAM" id="Phobius"/>
    </source>
</evidence>
<feature type="chain" id="PRO_5036410088" description="Transmembrane protein" evidence="3">
    <location>
        <begin position="23"/>
        <end position="456"/>
    </location>
</feature>
<evidence type="ECO:0000256" key="3">
    <source>
        <dbReference type="SAM" id="SignalP"/>
    </source>
</evidence>
<organism evidence="4 6">
    <name type="scientific">Adineta steineri</name>
    <dbReference type="NCBI Taxonomy" id="433720"/>
    <lineage>
        <taxon>Eukaryota</taxon>
        <taxon>Metazoa</taxon>
        <taxon>Spiralia</taxon>
        <taxon>Gnathifera</taxon>
        <taxon>Rotifera</taxon>
        <taxon>Eurotatoria</taxon>
        <taxon>Bdelloidea</taxon>
        <taxon>Adinetida</taxon>
        <taxon>Adinetidae</taxon>
        <taxon>Adineta</taxon>
    </lineage>
</organism>
<feature type="signal peptide" evidence="3">
    <location>
        <begin position="1"/>
        <end position="22"/>
    </location>
</feature>
<feature type="region of interest" description="Disordered" evidence="1">
    <location>
        <begin position="434"/>
        <end position="456"/>
    </location>
</feature>
<keyword evidence="2" id="KW-1133">Transmembrane helix</keyword>
<accession>A0A814FG86</accession>
<protein>
    <recommendedName>
        <fullName evidence="7">Transmembrane protein</fullName>
    </recommendedName>
</protein>
<evidence type="ECO:0000313" key="6">
    <source>
        <dbReference type="Proteomes" id="UP000663832"/>
    </source>
</evidence>
<evidence type="ECO:0008006" key="7">
    <source>
        <dbReference type="Google" id="ProtNLM"/>
    </source>
</evidence>
<dbReference type="OrthoDB" id="10048348at2759"/>
<evidence type="ECO:0000256" key="1">
    <source>
        <dbReference type="SAM" id="MobiDB-lite"/>
    </source>
</evidence>
<sequence>MKFCSIFLKIFFYLNILNKICSSNISTSECSLTIELKNNSITCLPSECFKYLNPKKILERSCQINYLNLSFTNDEIFLDFIENQAQHEFLLEEIFNENNQQTNTIEISIDYINRTNNADFLSYDMFSYLGGESENIQIFKLNINRWIENNLKNLIYIQENLIYDQPFEEISLKFYCNYNLTFVQWILYKQKSLQQKSPCPTQIQIQSEYSNQDIYLHNKSIIIEKHSTQKKNRLSFIIKIIICICLITIGIVFCIYYFVYLPKFTKRHNNYFDNYDLNTSVSEADQNSALGTLMKNLMPNQMKLDETPEEQPQNANTIEVIQETSPRNLIGLMGKTMNQRPNQTQDEPLPNNLIGLMSKTINQNQTQEEPLLPSNLIGLMGKTMNQKSNQSQEEPLPSNLIGLMGKTMNQNLNNINEEPAPEYSLDTIHNTGARRSYGQNHLPKRGSSPSIYIERL</sequence>
<evidence type="ECO:0000313" key="4">
    <source>
        <dbReference type="EMBL" id="CAF0982446.1"/>
    </source>
</evidence>
<keyword evidence="2" id="KW-0812">Transmembrane</keyword>
<keyword evidence="2" id="KW-0472">Membrane</keyword>
<evidence type="ECO:0000313" key="5">
    <source>
        <dbReference type="EMBL" id="CAF1133813.1"/>
    </source>
</evidence>
<dbReference type="AlphaFoldDB" id="A0A814FG86"/>